<keyword evidence="2" id="KW-0732">Signal</keyword>
<feature type="region of interest" description="Disordered" evidence="1">
    <location>
        <begin position="32"/>
        <end position="84"/>
    </location>
</feature>
<dbReference type="RefSeq" id="WP_156227292.1">
    <property type="nucleotide sequence ID" value="NZ_CP046453.1"/>
</dbReference>
<name>A0A6B8VYL3_9CORY</name>
<dbReference type="Proteomes" id="UP000425178">
    <property type="component" value="Chromosome"/>
</dbReference>
<evidence type="ECO:0000313" key="3">
    <source>
        <dbReference type="EMBL" id="QGU04135.1"/>
    </source>
</evidence>
<feature type="compositionally biased region" description="Acidic residues" evidence="1">
    <location>
        <begin position="64"/>
        <end position="84"/>
    </location>
</feature>
<dbReference type="Pfam" id="PF08310">
    <property type="entry name" value="LGFP"/>
    <property type="match status" value="1"/>
</dbReference>
<accession>A0A6B8VYL3</accession>
<dbReference type="KEGG" id="ccoe:CETAM_04320"/>
<dbReference type="EMBL" id="CP046453">
    <property type="protein sequence ID" value="QGU04135.1"/>
    <property type="molecule type" value="Genomic_DNA"/>
</dbReference>
<evidence type="ECO:0000256" key="2">
    <source>
        <dbReference type="SAM" id="SignalP"/>
    </source>
</evidence>
<dbReference type="PROSITE" id="PS51257">
    <property type="entry name" value="PROKAR_LIPOPROTEIN"/>
    <property type="match status" value="1"/>
</dbReference>
<proteinExistence type="predicted"/>
<sequence>MKSTILTRRILAGAAAATLAFGVVACADDGDTAGESTVTTTDAAGEETEVERDEVEASTPSVAEDAEEAEDGEGAEPTGDEVEYETTEGNVVIPAAAAAAFDEYAADWGAPETVETNNIGHALAIFQGGNLVSFSEAGGAIPIGGEIGNTWLEDGGLENTIGLPTGPEQAAPEGNGWIQEFENGTISWLADEDGEFSADVQEN</sequence>
<organism evidence="3 4">
    <name type="scientific">Corynebacterium comes</name>
    <dbReference type="NCBI Taxonomy" id="2675218"/>
    <lineage>
        <taxon>Bacteria</taxon>
        <taxon>Bacillati</taxon>
        <taxon>Actinomycetota</taxon>
        <taxon>Actinomycetes</taxon>
        <taxon>Mycobacteriales</taxon>
        <taxon>Corynebacteriaceae</taxon>
        <taxon>Corynebacterium</taxon>
    </lineage>
</organism>
<feature type="chain" id="PRO_5025390308" evidence="2">
    <location>
        <begin position="28"/>
        <end position="203"/>
    </location>
</feature>
<feature type="signal peptide" evidence="2">
    <location>
        <begin position="1"/>
        <end position="27"/>
    </location>
</feature>
<evidence type="ECO:0000313" key="4">
    <source>
        <dbReference type="Proteomes" id="UP000425178"/>
    </source>
</evidence>
<dbReference type="AlphaFoldDB" id="A0A6B8VYL3"/>
<keyword evidence="4" id="KW-1185">Reference proteome</keyword>
<dbReference type="InterPro" id="IPR013207">
    <property type="entry name" value="LGFP"/>
</dbReference>
<gene>
    <name evidence="3" type="ORF">CETAM_04320</name>
</gene>
<evidence type="ECO:0000256" key="1">
    <source>
        <dbReference type="SAM" id="MobiDB-lite"/>
    </source>
</evidence>
<feature type="compositionally biased region" description="Acidic residues" evidence="1">
    <location>
        <begin position="44"/>
        <end position="56"/>
    </location>
</feature>
<protein>
    <submittedName>
        <fullName evidence="3">LGFP repeat protein</fullName>
    </submittedName>
</protein>
<reference evidence="3 4" key="1">
    <citation type="journal article" date="2021" name="Int. J. Syst. Evol. Microbiol.">
        <title>Classification of three corynebacterial strains isolated from a small paddock in North Rhine-Westphalia: proposal of &lt;i&gt;Corynebacterium kalinowskii&lt;/i&gt; sp. nov., &lt;i&gt;Corynebacterium comes&lt;/i&gt; sp. nov. and &lt;i&gt;Corynebacterium occultum&lt;/i&gt; sp. nov.</title>
        <authorList>
            <person name="Schaffert L."/>
            <person name="Ruwe M."/>
            <person name="Milse J."/>
            <person name="Hanuschka K."/>
            <person name="Ortseifen V."/>
            <person name="Droste J."/>
            <person name="Brandt D."/>
            <person name="Schl L."/>
            <person name="Kutter Y."/>
            <person name="Vinke S."/>
            <person name="Vieh P."/>
            <person name="Jacob L."/>
            <person name="L N.C."/>
            <person name="Schulte-Berndt E."/>
            <person name="Hain C."/>
            <person name="Linder M."/>
            <person name="Schmidt P."/>
            <person name="Wollenschl L."/>
            <person name="Luttermann T."/>
            <person name="Thieme E."/>
            <person name="Hassa J."/>
            <person name="Haak M."/>
            <person name="Wittchen M."/>
            <person name="Mentz A."/>
            <person name="Persicke M."/>
            <person name="Busche T."/>
            <person name="R C."/>
        </authorList>
    </citation>
    <scope>NUCLEOTIDE SEQUENCE [LARGE SCALE GENOMIC DNA]</scope>
    <source>
        <strain evidence="3 4">2019</strain>
    </source>
</reference>